<reference evidence="12" key="1">
    <citation type="submission" date="2012-12" db="EMBL/GenBank/DDBJ databases">
        <authorList>
            <person name="Hellsten U."/>
            <person name="Grimwood J."/>
            <person name="Chapman J.A."/>
            <person name="Shapiro H."/>
            <person name="Aerts A."/>
            <person name="Otillar R.P."/>
            <person name="Terry A.Y."/>
            <person name="Boore J.L."/>
            <person name="Simakov O."/>
            <person name="Marletaz F."/>
            <person name="Cho S.-J."/>
            <person name="Edsinger-Gonzales E."/>
            <person name="Havlak P."/>
            <person name="Kuo D.-H."/>
            <person name="Larsson T."/>
            <person name="Lv J."/>
            <person name="Arendt D."/>
            <person name="Savage R."/>
            <person name="Osoegawa K."/>
            <person name="de Jong P."/>
            <person name="Lindberg D.R."/>
            <person name="Seaver E.C."/>
            <person name="Weisblat D.A."/>
            <person name="Putnam N.H."/>
            <person name="Grigoriev I.V."/>
            <person name="Rokhsar D.S."/>
        </authorList>
    </citation>
    <scope>NUCLEOTIDE SEQUENCE</scope>
</reference>
<dbReference type="InterPro" id="IPR032710">
    <property type="entry name" value="NTF2-like_dom_sf"/>
</dbReference>
<dbReference type="SMART" id="SM00978">
    <property type="entry name" value="Tim44"/>
    <property type="match status" value="1"/>
</dbReference>
<comment type="subcellular location">
    <subcellularLocation>
        <location evidence="1">Mitochondrion</location>
    </subcellularLocation>
</comment>
<sequence>RHKHWDIKWRKLRAEKVMKMDLPDYDKLRRESMMDPSEFRSKMKKEGMTPPRRFQERPIIIASTGSVFEPYVPPEGDGLASRLSGKGAKQRLTELEMKGKSFLQLRKIKPYEENFDIKVFAEKSLDIYKEAMKLLEKYDNEARLHELVSEKAYPEMVWKLEKKTFRWSFIESLEPPRVVHVRTTEMMSKENIYAQITVRYLTKQMIAIYDRFGRLTYGSETIPQDLLEYVVFEKHIVNENGSWRVHSKIFPDWMKTGDYSHQVAVLRTMVKPKLEAIDRKVDVVKSNGESGGSDNATGQLAAA</sequence>
<evidence type="ECO:0000256" key="3">
    <source>
        <dbReference type="ARBA" id="ARBA00022980"/>
    </source>
</evidence>
<dbReference type="InterPro" id="IPR007379">
    <property type="entry name" value="Tim44-like_dom"/>
</dbReference>
<keyword evidence="4" id="KW-0496">Mitochondrion</keyword>
<evidence type="ECO:0000313" key="10">
    <source>
        <dbReference type="EMBL" id="ESO10831.1"/>
    </source>
</evidence>
<evidence type="ECO:0000256" key="6">
    <source>
        <dbReference type="ARBA" id="ARBA00038073"/>
    </source>
</evidence>
<dbReference type="GeneID" id="20214729"/>
<comment type="similarity">
    <text evidence="6">Belongs to the mitochondrion-specific ribosomal protein mL45 family.</text>
</comment>
<feature type="domain" description="Tim44-like" evidence="9">
    <location>
        <begin position="101"/>
        <end position="250"/>
    </location>
</feature>
<keyword evidence="2" id="KW-0809">Transit peptide</keyword>
<keyword evidence="3" id="KW-0689">Ribosomal protein</keyword>
<evidence type="ECO:0000313" key="12">
    <source>
        <dbReference type="Proteomes" id="UP000015101"/>
    </source>
</evidence>
<dbReference type="EMBL" id="AMQM01002757">
    <property type="status" value="NOT_ANNOTATED_CDS"/>
    <property type="molecule type" value="Genomic_DNA"/>
</dbReference>
<dbReference type="Gene3D" id="3.10.450.240">
    <property type="match status" value="1"/>
</dbReference>
<evidence type="ECO:0000256" key="8">
    <source>
        <dbReference type="ARBA" id="ARBA00043031"/>
    </source>
</evidence>
<protein>
    <recommendedName>
        <fullName evidence="7">Large ribosomal subunit protein mL45</fullName>
    </recommendedName>
    <alternativeName>
        <fullName evidence="8">39S ribosomal protein L45, mitochondrial</fullName>
    </alternativeName>
</protein>
<dbReference type="Pfam" id="PF04280">
    <property type="entry name" value="Tim44"/>
    <property type="match status" value="1"/>
</dbReference>
<dbReference type="GO" id="GO:0005840">
    <property type="term" value="C:ribosome"/>
    <property type="evidence" value="ECO:0007669"/>
    <property type="project" value="UniProtKB-KW"/>
</dbReference>
<dbReference type="STRING" id="6412.T1G0Y1"/>
<dbReference type="RefSeq" id="XP_009011100.1">
    <property type="nucleotide sequence ID" value="XM_009012852.1"/>
</dbReference>
<name>T1G0Y1_HELRO</name>
<evidence type="ECO:0000259" key="9">
    <source>
        <dbReference type="SMART" id="SM00978"/>
    </source>
</evidence>
<dbReference type="HOGENOM" id="CLU_038409_0_0_1"/>
<dbReference type="PANTHER" id="PTHR28554:SF1">
    <property type="entry name" value="LARGE RIBOSOMAL SUBUNIT PROTEIN ML45"/>
    <property type="match status" value="1"/>
</dbReference>
<dbReference type="FunCoup" id="T1G0Y1">
    <property type="interactions" value="1197"/>
</dbReference>
<dbReference type="OMA" id="HTHMAAK"/>
<dbReference type="Proteomes" id="UP000015101">
    <property type="component" value="Unassembled WGS sequence"/>
</dbReference>
<proteinExistence type="inferred from homology"/>
<keyword evidence="5" id="KW-0687">Ribonucleoprotein</keyword>
<evidence type="ECO:0000313" key="11">
    <source>
        <dbReference type="EnsemblMetazoa" id="HelroP72310"/>
    </source>
</evidence>
<dbReference type="OrthoDB" id="19619at2759"/>
<evidence type="ECO:0000256" key="2">
    <source>
        <dbReference type="ARBA" id="ARBA00022946"/>
    </source>
</evidence>
<keyword evidence="12" id="KW-1185">Reference proteome</keyword>
<dbReference type="FunFam" id="3.10.450.240:FF:000003">
    <property type="entry name" value="39S ribosomal protein L45, mitochondrial"/>
    <property type="match status" value="1"/>
</dbReference>
<evidence type="ECO:0000256" key="4">
    <source>
        <dbReference type="ARBA" id="ARBA00023128"/>
    </source>
</evidence>
<dbReference type="InParanoid" id="T1G0Y1"/>
<reference evidence="11" key="3">
    <citation type="submission" date="2015-06" db="UniProtKB">
        <authorList>
            <consortium name="EnsemblMetazoa"/>
        </authorList>
    </citation>
    <scope>IDENTIFICATION</scope>
</reference>
<dbReference type="EMBL" id="KB095858">
    <property type="protein sequence ID" value="ESO10831.1"/>
    <property type="molecule type" value="Genomic_DNA"/>
</dbReference>
<dbReference type="PANTHER" id="PTHR28554">
    <property type="entry name" value="39S RIBOSOMAL PROTEIN L45, MITOCHONDRIAL"/>
    <property type="match status" value="1"/>
</dbReference>
<accession>T1G0Y1</accession>
<evidence type="ECO:0000256" key="5">
    <source>
        <dbReference type="ARBA" id="ARBA00023274"/>
    </source>
</evidence>
<dbReference type="SUPFAM" id="SSF54427">
    <property type="entry name" value="NTF2-like"/>
    <property type="match status" value="1"/>
</dbReference>
<dbReference type="InterPro" id="IPR051975">
    <property type="entry name" value="mtLSU_mL45"/>
</dbReference>
<organism evidence="11 12">
    <name type="scientific">Helobdella robusta</name>
    <name type="common">Californian leech</name>
    <dbReference type="NCBI Taxonomy" id="6412"/>
    <lineage>
        <taxon>Eukaryota</taxon>
        <taxon>Metazoa</taxon>
        <taxon>Spiralia</taxon>
        <taxon>Lophotrochozoa</taxon>
        <taxon>Annelida</taxon>
        <taxon>Clitellata</taxon>
        <taxon>Hirudinea</taxon>
        <taxon>Rhynchobdellida</taxon>
        <taxon>Glossiphoniidae</taxon>
        <taxon>Helobdella</taxon>
    </lineage>
</organism>
<dbReference type="KEGG" id="hro:HELRODRAFT_72310"/>
<evidence type="ECO:0000256" key="7">
    <source>
        <dbReference type="ARBA" id="ARBA00039448"/>
    </source>
</evidence>
<dbReference type="EnsemblMetazoa" id="HelroT72310">
    <property type="protein sequence ID" value="HelroP72310"/>
    <property type="gene ID" value="HelroG72310"/>
</dbReference>
<dbReference type="GO" id="GO:0005739">
    <property type="term" value="C:mitochondrion"/>
    <property type="evidence" value="ECO:0000318"/>
    <property type="project" value="GO_Central"/>
</dbReference>
<dbReference type="CTD" id="20214729"/>
<evidence type="ECO:0000256" key="1">
    <source>
        <dbReference type="ARBA" id="ARBA00004173"/>
    </source>
</evidence>
<dbReference type="AlphaFoldDB" id="T1G0Y1"/>
<reference evidence="10 12" key="2">
    <citation type="journal article" date="2013" name="Nature">
        <title>Insights into bilaterian evolution from three spiralian genomes.</title>
        <authorList>
            <person name="Simakov O."/>
            <person name="Marletaz F."/>
            <person name="Cho S.J."/>
            <person name="Edsinger-Gonzales E."/>
            <person name="Havlak P."/>
            <person name="Hellsten U."/>
            <person name="Kuo D.H."/>
            <person name="Larsson T."/>
            <person name="Lv J."/>
            <person name="Arendt D."/>
            <person name="Savage R."/>
            <person name="Osoegawa K."/>
            <person name="de Jong P."/>
            <person name="Grimwood J."/>
            <person name="Chapman J.A."/>
            <person name="Shapiro H."/>
            <person name="Aerts A."/>
            <person name="Otillar R.P."/>
            <person name="Terry A.Y."/>
            <person name="Boore J.L."/>
            <person name="Grigoriev I.V."/>
            <person name="Lindberg D.R."/>
            <person name="Seaver E.C."/>
            <person name="Weisblat D.A."/>
            <person name="Putnam N.H."/>
            <person name="Rokhsar D.S."/>
        </authorList>
    </citation>
    <scope>NUCLEOTIDE SEQUENCE</scope>
</reference>
<gene>
    <name evidence="11" type="primary">20214729</name>
    <name evidence="10" type="ORF">HELRODRAFT_72310</name>
</gene>
<dbReference type="GO" id="GO:1990904">
    <property type="term" value="C:ribonucleoprotein complex"/>
    <property type="evidence" value="ECO:0007669"/>
    <property type="project" value="UniProtKB-KW"/>
</dbReference>
<dbReference type="eggNOG" id="KOG4599">
    <property type="taxonomic scope" value="Eukaryota"/>
</dbReference>